<keyword evidence="3" id="KW-1185">Reference proteome</keyword>
<gene>
    <name evidence="2" type="ORF">DM02DRAFT_619072</name>
</gene>
<dbReference type="PANTHER" id="PTHR38048:SF2">
    <property type="entry name" value="HEMERYTHRIN-LIKE DOMAIN-CONTAINING PROTEIN"/>
    <property type="match status" value="1"/>
</dbReference>
<dbReference type="PANTHER" id="PTHR38048">
    <property type="entry name" value="EXPRESSED PROTEIN"/>
    <property type="match status" value="1"/>
</dbReference>
<dbReference type="InterPro" id="IPR012312">
    <property type="entry name" value="Hemerythrin-like"/>
</dbReference>
<evidence type="ECO:0000259" key="1">
    <source>
        <dbReference type="Pfam" id="PF01814"/>
    </source>
</evidence>
<dbReference type="EMBL" id="KZ805569">
    <property type="protein sequence ID" value="PVH93774.1"/>
    <property type="molecule type" value="Genomic_DNA"/>
</dbReference>
<evidence type="ECO:0000313" key="3">
    <source>
        <dbReference type="Proteomes" id="UP000244855"/>
    </source>
</evidence>
<protein>
    <recommendedName>
        <fullName evidence="1">Hemerythrin-like domain-containing protein</fullName>
    </recommendedName>
</protein>
<dbReference type="AlphaFoldDB" id="A0A2V1D995"/>
<name>A0A2V1D995_9PLEO</name>
<proteinExistence type="predicted"/>
<dbReference type="Gene3D" id="1.20.120.520">
    <property type="entry name" value="nmb1532 protein domain like"/>
    <property type="match status" value="1"/>
</dbReference>
<dbReference type="Proteomes" id="UP000244855">
    <property type="component" value="Unassembled WGS sequence"/>
</dbReference>
<dbReference type="CDD" id="cd12108">
    <property type="entry name" value="Hr-like"/>
    <property type="match status" value="1"/>
</dbReference>
<accession>A0A2V1D995</accession>
<dbReference type="STRING" id="97972.A0A2V1D995"/>
<sequence length="252" mass="29400">MTTQQQWVDGPFQLIATPKENDSGSHFSVKVAVEMSLAHNILIRGLNAIYLQGPHVKEQKDVEDFAFFCNAWVKTVHHHHSGEENVLFPELEKFTHDENIMNENKEQHHKFLDEMEEFDRYMRESAPTAYKWENVKPKLDAFAEDLVAHLRDEIPTLLDLKKYDSDGIKKVWKKMEDAAKGDIRLPNMFDTILPMVLGCADNKFEGGIHKFPPFPFFMPYLVDYWFANKHRGAWRFCPCDMHGTPKSLDFVQ</sequence>
<dbReference type="OrthoDB" id="58416at2759"/>
<evidence type="ECO:0000313" key="2">
    <source>
        <dbReference type="EMBL" id="PVH93774.1"/>
    </source>
</evidence>
<dbReference type="InterPro" id="IPR053206">
    <property type="entry name" value="Dimeric_xanthone_biosynth"/>
</dbReference>
<feature type="domain" description="Hemerythrin-like" evidence="1">
    <location>
        <begin position="37"/>
        <end position="153"/>
    </location>
</feature>
<organism evidence="2 3">
    <name type="scientific">Periconia macrospinosa</name>
    <dbReference type="NCBI Taxonomy" id="97972"/>
    <lineage>
        <taxon>Eukaryota</taxon>
        <taxon>Fungi</taxon>
        <taxon>Dikarya</taxon>
        <taxon>Ascomycota</taxon>
        <taxon>Pezizomycotina</taxon>
        <taxon>Dothideomycetes</taxon>
        <taxon>Pleosporomycetidae</taxon>
        <taxon>Pleosporales</taxon>
        <taxon>Massarineae</taxon>
        <taxon>Periconiaceae</taxon>
        <taxon>Periconia</taxon>
    </lineage>
</organism>
<dbReference type="Pfam" id="PF01814">
    <property type="entry name" value="Hemerythrin"/>
    <property type="match status" value="1"/>
</dbReference>
<reference evidence="2 3" key="1">
    <citation type="journal article" date="2018" name="Sci. Rep.">
        <title>Comparative genomics provides insights into the lifestyle and reveals functional heterogeneity of dark septate endophytic fungi.</title>
        <authorList>
            <person name="Knapp D.G."/>
            <person name="Nemeth J.B."/>
            <person name="Barry K."/>
            <person name="Hainaut M."/>
            <person name="Henrissat B."/>
            <person name="Johnson J."/>
            <person name="Kuo A."/>
            <person name="Lim J.H.P."/>
            <person name="Lipzen A."/>
            <person name="Nolan M."/>
            <person name="Ohm R.A."/>
            <person name="Tamas L."/>
            <person name="Grigoriev I.V."/>
            <person name="Spatafora J.W."/>
            <person name="Nagy L.G."/>
            <person name="Kovacs G.M."/>
        </authorList>
    </citation>
    <scope>NUCLEOTIDE SEQUENCE [LARGE SCALE GENOMIC DNA]</scope>
    <source>
        <strain evidence="2 3">DSE2036</strain>
    </source>
</reference>